<feature type="domain" description="Histidine kinase" evidence="14">
    <location>
        <begin position="129"/>
        <end position="339"/>
    </location>
</feature>
<dbReference type="InterPro" id="IPR050351">
    <property type="entry name" value="BphY/WalK/GraS-like"/>
</dbReference>
<keyword evidence="6" id="KW-0808">Transferase</keyword>
<keyword evidence="4" id="KW-1003">Cell membrane</keyword>
<dbReference type="Gene3D" id="1.10.287.130">
    <property type="match status" value="1"/>
</dbReference>
<dbReference type="GO" id="GO:0005886">
    <property type="term" value="C:plasma membrane"/>
    <property type="evidence" value="ECO:0007669"/>
    <property type="project" value="UniProtKB-SubCell"/>
</dbReference>
<evidence type="ECO:0000256" key="2">
    <source>
        <dbReference type="ARBA" id="ARBA00004651"/>
    </source>
</evidence>
<dbReference type="CDD" id="cd00082">
    <property type="entry name" value="HisKA"/>
    <property type="match status" value="1"/>
</dbReference>
<dbReference type="AlphaFoldDB" id="A0A415ESD5"/>
<evidence type="ECO:0000256" key="1">
    <source>
        <dbReference type="ARBA" id="ARBA00000085"/>
    </source>
</evidence>
<evidence type="ECO:0000256" key="3">
    <source>
        <dbReference type="ARBA" id="ARBA00012438"/>
    </source>
</evidence>
<evidence type="ECO:0000256" key="9">
    <source>
        <dbReference type="ARBA" id="ARBA00022989"/>
    </source>
</evidence>
<dbReference type="PANTHER" id="PTHR45453:SF2">
    <property type="entry name" value="HISTIDINE KINASE"/>
    <property type="match status" value="1"/>
</dbReference>
<dbReference type="PANTHER" id="PTHR45453">
    <property type="entry name" value="PHOSPHATE REGULON SENSOR PROTEIN PHOR"/>
    <property type="match status" value="1"/>
</dbReference>
<evidence type="ECO:0000256" key="10">
    <source>
        <dbReference type="ARBA" id="ARBA00023012"/>
    </source>
</evidence>
<dbReference type="Gene3D" id="3.30.565.10">
    <property type="entry name" value="Histidine kinase-like ATPase, C-terminal domain"/>
    <property type="match status" value="1"/>
</dbReference>
<dbReference type="InterPro" id="IPR005467">
    <property type="entry name" value="His_kinase_dom"/>
</dbReference>
<dbReference type="EC" id="2.7.13.3" evidence="3"/>
<evidence type="ECO:0000256" key="13">
    <source>
        <dbReference type="SAM" id="Phobius"/>
    </source>
</evidence>
<keyword evidence="8 15" id="KW-0418">Kinase</keyword>
<evidence type="ECO:0000313" key="16">
    <source>
        <dbReference type="Proteomes" id="UP000286288"/>
    </source>
</evidence>
<keyword evidence="12" id="KW-0175">Coiled coil</keyword>
<name>A0A415ESD5_ENTCA</name>
<feature type="transmembrane region" description="Helical" evidence="13">
    <location>
        <begin position="46"/>
        <end position="65"/>
    </location>
</feature>
<comment type="subcellular location">
    <subcellularLocation>
        <location evidence="2">Cell membrane</location>
        <topology evidence="2">Multi-pass membrane protein</topology>
    </subcellularLocation>
</comment>
<evidence type="ECO:0000256" key="7">
    <source>
        <dbReference type="ARBA" id="ARBA00022692"/>
    </source>
</evidence>
<dbReference type="SMART" id="SM00387">
    <property type="entry name" value="HATPase_c"/>
    <property type="match status" value="1"/>
</dbReference>
<dbReference type="InterPro" id="IPR003594">
    <property type="entry name" value="HATPase_dom"/>
</dbReference>
<dbReference type="PRINTS" id="PR00344">
    <property type="entry name" value="BCTRLSENSOR"/>
</dbReference>
<reference evidence="15 16" key="1">
    <citation type="submission" date="2018-08" db="EMBL/GenBank/DDBJ databases">
        <title>A genome reference for cultivated species of the human gut microbiota.</title>
        <authorList>
            <person name="Zou Y."/>
            <person name="Xue W."/>
            <person name="Luo G."/>
        </authorList>
    </citation>
    <scope>NUCLEOTIDE SEQUENCE [LARGE SCALE GENOMIC DNA]</scope>
    <source>
        <strain evidence="15 16">AF48-16</strain>
    </source>
</reference>
<comment type="caution">
    <text evidence="15">The sequence shown here is derived from an EMBL/GenBank/DDBJ whole genome shotgun (WGS) entry which is preliminary data.</text>
</comment>
<evidence type="ECO:0000256" key="4">
    <source>
        <dbReference type="ARBA" id="ARBA00022475"/>
    </source>
</evidence>
<evidence type="ECO:0000256" key="8">
    <source>
        <dbReference type="ARBA" id="ARBA00022777"/>
    </source>
</evidence>
<dbReference type="InterPro" id="IPR036890">
    <property type="entry name" value="HATPase_C_sf"/>
</dbReference>
<dbReference type="GO" id="GO:0016036">
    <property type="term" value="P:cellular response to phosphate starvation"/>
    <property type="evidence" value="ECO:0007669"/>
    <property type="project" value="TreeGrafter"/>
</dbReference>
<protein>
    <recommendedName>
        <fullName evidence="3">histidine kinase</fullName>
        <ecNumber evidence="3">2.7.13.3</ecNumber>
    </recommendedName>
</protein>
<keyword evidence="7 13" id="KW-0812">Transmembrane</keyword>
<sequence length="345" mass="40255">MTKWRVLRSFLKDRWLLFIGWLVFFVLTVLVFWLTPHSPMDWGTVGYIFLMQSVLMVFFLAVSYLSKRRFWQKITPKPGDSLLQNYLQGARSAEEERIESYINQLIREHQELMQQVVSNQEEQKEYIDSWVHEIKVPLAASRLLLHSIEFDIPDEKFILLENELNRMNEYVEQVLYVARLDSFSKDYLVQEISLKAVIQPVLRSQANYFIQKNLHYAVEGEDQQVLTDEKWLGFIFRQLVSNAVKYTPQNGQLTIRIEKDAQGTYLHLQDSGIGIPKEDMRRIFDKGFTGENGRQTDTHSTGLGLFLAKSLAKELGIELTASSTVGKGTTMTLFFPLLSYYEEKR</sequence>
<dbReference type="InterPro" id="IPR003661">
    <property type="entry name" value="HisK_dim/P_dom"/>
</dbReference>
<evidence type="ECO:0000259" key="14">
    <source>
        <dbReference type="PROSITE" id="PS50109"/>
    </source>
</evidence>
<keyword evidence="10" id="KW-0902">Two-component regulatory system</keyword>
<dbReference type="PROSITE" id="PS50109">
    <property type="entry name" value="HIS_KIN"/>
    <property type="match status" value="1"/>
</dbReference>
<keyword evidence="9 13" id="KW-1133">Transmembrane helix</keyword>
<evidence type="ECO:0000256" key="5">
    <source>
        <dbReference type="ARBA" id="ARBA00022553"/>
    </source>
</evidence>
<comment type="catalytic activity">
    <reaction evidence="1">
        <text>ATP + protein L-histidine = ADP + protein N-phospho-L-histidine.</text>
        <dbReference type="EC" id="2.7.13.3"/>
    </reaction>
</comment>
<feature type="coiled-coil region" evidence="12">
    <location>
        <begin position="95"/>
        <end position="122"/>
    </location>
</feature>
<accession>A0A415ESD5</accession>
<dbReference type="EMBL" id="QRMZ01000011">
    <property type="protein sequence ID" value="RHK06246.1"/>
    <property type="molecule type" value="Genomic_DNA"/>
</dbReference>
<dbReference type="Pfam" id="PF02518">
    <property type="entry name" value="HATPase_c"/>
    <property type="match status" value="1"/>
</dbReference>
<evidence type="ECO:0000256" key="11">
    <source>
        <dbReference type="ARBA" id="ARBA00023136"/>
    </source>
</evidence>
<dbReference type="SUPFAM" id="SSF47384">
    <property type="entry name" value="Homodimeric domain of signal transducing histidine kinase"/>
    <property type="match status" value="1"/>
</dbReference>
<dbReference type="GO" id="GO:0000155">
    <property type="term" value="F:phosphorelay sensor kinase activity"/>
    <property type="evidence" value="ECO:0007669"/>
    <property type="project" value="InterPro"/>
</dbReference>
<gene>
    <name evidence="15" type="ORF">DW084_09635</name>
</gene>
<keyword evidence="5" id="KW-0597">Phosphoprotein</keyword>
<dbReference type="SUPFAM" id="SSF55874">
    <property type="entry name" value="ATPase domain of HSP90 chaperone/DNA topoisomerase II/histidine kinase"/>
    <property type="match status" value="1"/>
</dbReference>
<evidence type="ECO:0000256" key="6">
    <source>
        <dbReference type="ARBA" id="ARBA00022679"/>
    </source>
</evidence>
<dbReference type="InterPro" id="IPR036097">
    <property type="entry name" value="HisK_dim/P_sf"/>
</dbReference>
<dbReference type="Proteomes" id="UP000286288">
    <property type="component" value="Unassembled WGS sequence"/>
</dbReference>
<organism evidence="15 16">
    <name type="scientific">Enterococcus casseliflavus</name>
    <name type="common">Enterococcus flavescens</name>
    <dbReference type="NCBI Taxonomy" id="37734"/>
    <lineage>
        <taxon>Bacteria</taxon>
        <taxon>Bacillati</taxon>
        <taxon>Bacillota</taxon>
        <taxon>Bacilli</taxon>
        <taxon>Lactobacillales</taxon>
        <taxon>Enterococcaceae</taxon>
        <taxon>Enterococcus</taxon>
    </lineage>
</organism>
<feature type="transmembrane region" description="Helical" evidence="13">
    <location>
        <begin position="15"/>
        <end position="34"/>
    </location>
</feature>
<dbReference type="GO" id="GO:0004721">
    <property type="term" value="F:phosphoprotein phosphatase activity"/>
    <property type="evidence" value="ECO:0007669"/>
    <property type="project" value="TreeGrafter"/>
</dbReference>
<keyword evidence="11 13" id="KW-0472">Membrane</keyword>
<dbReference type="NCBIfam" id="NF047405">
    <property type="entry name" value="SensHisKinSapS"/>
    <property type="match status" value="1"/>
</dbReference>
<proteinExistence type="predicted"/>
<evidence type="ECO:0000256" key="12">
    <source>
        <dbReference type="SAM" id="Coils"/>
    </source>
</evidence>
<evidence type="ECO:0000313" key="15">
    <source>
        <dbReference type="EMBL" id="RHK06246.1"/>
    </source>
</evidence>
<dbReference type="InterPro" id="IPR004358">
    <property type="entry name" value="Sig_transdc_His_kin-like_C"/>
</dbReference>